<proteinExistence type="predicted"/>
<sequence length="101" mass="11182">MAQIEFTGDGAQVDADFLARAFDLSTEALRRGMRDGAITSRFETGEGKDAGRVRLSFFSSSRRVQFVADESGRVLTCVTTPLPRPRAGRKDAGQDQRKTRR</sequence>
<feature type="compositionally biased region" description="Basic and acidic residues" evidence="1">
    <location>
        <begin position="88"/>
        <end position="101"/>
    </location>
</feature>
<comment type="caution">
    <text evidence="2">The sequence shown here is derived from an EMBL/GenBank/DDBJ whole genome shotgun (WGS) entry which is preliminary data.</text>
</comment>
<dbReference type="RefSeq" id="WP_035840667.1">
    <property type="nucleotide sequence ID" value="NZ_BNAB01000032.1"/>
</dbReference>
<protein>
    <submittedName>
        <fullName evidence="2">Uncharacterized protein</fullName>
    </submittedName>
</protein>
<dbReference type="Proteomes" id="UP000199541">
    <property type="component" value="Unassembled WGS sequence"/>
</dbReference>
<dbReference type="InterPro" id="IPR045389">
    <property type="entry name" value="DUF6522"/>
</dbReference>
<evidence type="ECO:0000256" key="1">
    <source>
        <dbReference type="SAM" id="MobiDB-lite"/>
    </source>
</evidence>
<evidence type="ECO:0000313" key="2">
    <source>
        <dbReference type="EMBL" id="GHE06063.1"/>
    </source>
</evidence>
<dbReference type="Proteomes" id="UP000634647">
    <property type="component" value="Unassembled WGS sequence"/>
</dbReference>
<gene>
    <name evidence="2" type="ORF">GCM10008024_39230</name>
    <name evidence="3" type="ORF">SAMN05444006_13315</name>
</gene>
<dbReference type="Pfam" id="PF20132">
    <property type="entry name" value="DUF6522"/>
    <property type="match status" value="1"/>
</dbReference>
<name>A0AAN4UVB8_9RHOB</name>
<dbReference type="EMBL" id="BNAB01000032">
    <property type="protein sequence ID" value="GHE06063.1"/>
    <property type="molecule type" value="Genomic_DNA"/>
</dbReference>
<reference evidence="2" key="1">
    <citation type="journal article" date="2014" name="Int. J. Syst. Evol. Microbiol.">
        <title>Complete genome sequence of Corynebacterium casei LMG S-19264T (=DSM 44701T), isolated from a smear-ripened cheese.</title>
        <authorList>
            <consortium name="US DOE Joint Genome Institute (JGI-PGF)"/>
            <person name="Walter F."/>
            <person name="Albersmeier A."/>
            <person name="Kalinowski J."/>
            <person name="Ruckert C."/>
        </authorList>
    </citation>
    <scope>NUCLEOTIDE SEQUENCE</scope>
    <source>
        <strain evidence="2">CGMCC 1.10859</strain>
    </source>
</reference>
<feature type="region of interest" description="Disordered" evidence="1">
    <location>
        <begin position="79"/>
        <end position="101"/>
    </location>
</feature>
<evidence type="ECO:0000313" key="5">
    <source>
        <dbReference type="Proteomes" id="UP000634647"/>
    </source>
</evidence>
<dbReference type="EMBL" id="FNOB01000033">
    <property type="protein sequence ID" value="SDX84103.1"/>
    <property type="molecule type" value="Genomic_DNA"/>
</dbReference>
<reference evidence="3 4" key="2">
    <citation type="submission" date="2016-10" db="EMBL/GenBank/DDBJ databases">
        <authorList>
            <person name="Varghese N."/>
            <person name="Submissions S."/>
        </authorList>
    </citation>
    <scope>NUCLEOTIDE SEQUENCE [LARGE SCALE GENOMIC DNA]</scope>
    <source>
        <strain evidence="3 4">DSM 24802</strain>
    </source>
</reference>
<organism evidence="2 5">
    <name type="scientific">Allgaiera indica</name>
    <dbReference type="NCBI Taxonomy" id="765699"/>
    <lineage>
        <taxon>Bacteria</taxon>
        <taxon>Pseudomonadati</taxon>
        <taxon>Pseudomonadota</taxon>
        <taxon>Alphaproteobacteria</taxon>
        <taxon>Rhodobacterales</taxon>
        <taxon>Paracoccaceae</taxon>
        <taxon>Allgaiera</taxon>
    </lineage>
</organism>
<dbReference type="AlphaFoldDB" id="A0AAN4UVB8"/>
<keyword evidence="4" id="KW-1185">Reference proteome</keyword>
<accession>A0AAN4UVB8</accession>
<evidence type="ECO:0000313" key="4">
    <source>
        <dbReference type="Proteomes" id="UP000199541"/>
    </source>
</evidence>
<reference evidence="2" key="3">
    <citation type="submission" date="2023-06" db="EMBL/GenBank/DDBJ databases">
        <authorList>
            <person name="Sun Q."/>
            <person name="Zhou Y."/>
        </authorList>
    </citation>
    <scope>NUCLEOTIDE SEQUENCE</scope>
    <source>
        <strain evidence="2">CGMCC 1.10859</strain>
    </source>
</reference>
<evidence type="ECO:0000313" key="3">
    <source>
        <dbReference type="EMBL" id="SDX84103.1"/>
    </source>
</evidence>